<dbReference type="AlphaFoldDB" id="A0A2H3CV23"/>
<name>A0A2H3CV23_ARMGA</name>
<feature type="non-terminal residue" evidence="1">
    <location>
        <position position="194"/>
    </location>
</feature>
<evidence type="ECO:0000313" key="1">
    <source>
        <dbReference type="EMBL" id="PBK79963.1"/>
    </source>
</evidence>
<keyword evidence="2" id="KW-1185">Reference proteome</keyword>
<protein>
    <submittedName>
        <fullName evidence="1">Uncharacterized protein</fullName>
    </submittedName>
</protein>
<organism evidence="1 2">
    <name type="scientific">Armillaria gallica</name>
    <name type="common">Bulbous honey fungus</name>
    <name type="synonym">Armillaria bulbosa</name>
    <dbReference type="NCBI Taxonomy" id="47427"/>
    <lineage>
        <taxon>Eukaryota</taxon>
        <taxon>Fungi</taxon>
        <taxon>Dikarya</taxon>
        <taxon>Basidiomycota</taxon>
        <taxon>Agaricomycotina</taxon>
        <taxon>Agaricomycetes</taxon>
        <taxon>Agaricomycetidae</taxon>
        <taxon>Agaricales</taxon>
        <taxon>Marasmiineae</taxon>
        <taxon>Physalacriaceae</taxon>
        <taxon>Armillaria</taxon>
    </lineage>
</organism>
<dbReference type="InParanoid" id="A0A2H3CV23"/>
<reference evidence="2" key="1">
    <citation type="journal article" date="2017" name="Nat. Ecol. Evol.">
        <title>Genome expansion and lineage-specific genetic innovations in the forest pathogenic fungi Armillaria.</title>
        <authorList>
            <person name="Sipos G."/>
            <person name="Prasanna A.N."/>
            <person name="Walter M.C."/>
            <person name="O'Connor E."/>
            <person name="Balint B."/>
            <person name="Krizsan K."/>
            <person name="Kiss B."/>
            <person name="Hess J."/>
            <person name="Varga T."/>
            <person name="Slot J."/>
            <person name="Riley R."/>
            <person name="Boka B."/>
            <person name="Rigling D."/>
            <person name="Barry K."/>
            <person name="Lee J."/>
            <person name="Mihaltcheva S."/>
            <person name="LaButti K."/>
            <person name="Lipzen A."/>
            <person name="Waldron R."/>
            <person name="Moloney N.M."/>
            <person name="Sperisen C."/>
            <person name="Kredics L."/>
            <person name="Vagvoelgyi C."/>
            <person name="Patrignani A."/>
            <person name="Fitzpatrick D."/>
            <person name="Nagy I."/>
            <person name="Doyle S."/>
            <person name="Anderson J.B."/>
            <person name="Grigoriev I.V."/>
            <person name="Gueldener U."/>
            <person name="Muensterkoetter M."/>
            <person name="Nagy L.G."/>
        </authorList>
    </citation>
    <scope>NUCLEOTIDE SEQUENCE [LARGE SCALE GENOMIC DNA]</scope>
    <source>
        <strain evidence="2">Ar21-2</strain>
    </source>
</reference>
<accession>A0A2H3CV23</accession>
<gene>
    <name evidence="1" type="ORF">ARMGADRAFT_1040440</name>
</gene>
<evidence type="ECO:0000313" key="2">
    <source>
        <dbReference type="Proteomes" id="UP000217790"/>
    </source>
</evidence>
<dbReference type="Proteomes" id="UP000217790">
    <property type="component" value="Unassembled WGS sequence"/>
</dbReference>
<sequence length="194" mass="20870">MSQPSPSSVSQPQNNACVHCGLVFSPSKPKQLENHLHLFHELSYSFTASTAASSSGINPGMVYTAQRKTSMDTLACIVPGCQLGAFSGLVKYKKHLTKSHAGFGFQLIQNQSGEDVTKAPETINPSHGPIRTSTPAPGLLQLSQPYSLAYFNCNIDPILAPPDQSLLSDVRSSVKESLAEPLEKVTTDLIIYQP</sequence>
<dbReference type="EMBL" id="KZ293756">
    <property type="protein sequence ID" value="PBK79963.1"/>
    <property type="molecule type" value="Genomic_DNA"/>
</dbReference>
<proteinExistence type="predicted"/>